<dbReference type="InterPro" id="IPR036259">
    <property type="entry name" value="MFS_trans_sf"/>
</dbReference>
<keyword evidence="2 4" id="KW-1133">Transmembrane helix</keyword>
<proteinExistence type="predicted"/>
<dbReference type="RefSeq" id="WP_338599758.1">
    <property type="nucleotide sequence ID" value="NZ_AP028679.1"/>
</dbReference>
<keyword evidence="6" id="KW-1185">Reference proteome</keyword>
<dbReference type="InterPro" id="IPR052528">
    <property type="entry name" value="Sugar_transport-like"/>
</dbReference>
<dbReference type="Proteomes" id="UP001366166">
    <property type="component" value="Chromosome"/>
</dbReference>
<reference evidence="6" key="1">
    <citation type="journal article" date="2023" name="Arch. Microbiol.">
        <title>Desulfoferula mesophilus gen. nov. sp. nov., a mesophilic sulfate-reducing bacterium isolated from a brackish lake sediment.</title>
        <authorList>
            <person name="Watanabe T."/>
            <person name="Yabe T."/>
            <person name="Tsuji J.M."/>
            <person name="Fukui M."/>
        </authorList>
    </citation>
    <scope>NUCLEOTIDE SEQUENCE [LARGE SCALE GENOMIC DNA]</scope>
    <source>
        <strain evidence="6">12FAK</strain>
    </source>
</reference>
<keyword evidence="1 4" id="KW-0812">Transmembrane</keyword>
<feature type="transmembrane region" description="Helical" evidence="4">
    <location>
        <begin position="266"/>
        <end position="288"/>
    </location>
</feature>
<dbReference type="AlphaFoldDB" id="A0AAU9EJM8"/>
<evidence type="ECO:0000256" key="2">
    <source>
        <dbReference type="ARBA" id="ARBA00022989"/>
    </source>
</evidence>
<dbReference type="InterPro" id="IPR011701">
    <property type="entry name" value="MFS"/>
</dbReference>
<sequence length="507" mass="55842">MPEKAASPDLSDEQLAKGLRMVTWQGLALQAMLTLTGGTFLVALALKLGADNFQIGILAAIPPLAQLAQIPWVYLVQKVRRRKAITIFGASVGRVCLFALAMAPVLLAPTTALYIIIIMLFLKNLGSSLSNSAWNSWMRDMVPSDNLGGFYSKRHALSTMTALVLSLAAAIFLDWWKGQLPDHVEYGYSIIFLLGIAAGVLAIYFISKIPEVRMPKRKIGFISLLLEPFKDSNFRNLIYFLGSWNFAVNLAAPFFTVYMLKRLGYSMTYVIGLGALSQLISVFFYLIWGRLSDRYSNKSVLAISGPIFIFCLLGWTFVTFPAELEHGLTMPLLVLLHVAMGISTAGTNLSTGNIAIKLAPSGRATGFLAATTLANSLAASLAPVVGGRFADFFKDRKLSFSFTWEAPGSEQAFHVLKFQYWDFFFLFAFLLGGYSLYRLKRVRELGDDKGKIKLKEAMGQVSQQLRNFSTAGGLRTLTEFPFALVGRTRQRVAARKSAAPLPDPAET</sequence>
<feature type="transmembrane region" description="Helical" evidence="4">
    <location>
        <begin position="237"/>
        <end position="260"/>
    </location>
</feature>
<evidence type="ECO:0000313" key="5">
    <source>
        <dbReference type="EMBL" id="BEQ15404.1"/>
    </source>
</evidence>
<feature type="transmembrane region" description="Helical" evidence="4">
    <location>
        <begin position="52"/>
        <end position="75"/>
    </location>
</feature>
<keyword evidence="3 4" id="KW-0472">Membrane</keyword>
<gene>
    <name evidence="5" type="ORF">FAK_24700</name>
</gene>
<feature type="transmembrane region" description="Helical" evidence="4">
    <location>
        <begin position="27"/>
        <end position="46"/>
    </location>
</feature>
<evidence type="ECO:0000256" key="1">
    <source>
        <dbReference type="ARBA" id="ARBA00022692"/>
    </source>
</evidence>
<feature type="transmembrane region" description="Helical" evidence="4">
    <location>
        <begin position="418"/>
        <end position="437"/>
    </location>
</feature>
<name>A0AAU9EJM8_9BACT</name>
<feature type="transmembrane region" description="Helical" evidence="4">
    <location>
        <begin position="155"/>
        <end position="176"/>
    </location>
</feature>
<feature type="transmembrane region" description="Helical" evidence="4">
    <location>
        <begin position="367"/>
        <end position="390"/>
    </location>
</feature>
<evidence type="ECO:0000256" key="3">
    <source>
        <dbReference type="ARBA" id="ARBA00023136"/>
    </source>
</evidence>
<protein>
    <submittedName>
        <fullName evidence="5">MFS transporter</fullName>
    </submittedName>
</protein>
<feature type="transmembrane region" description="Helical" evidence="4">
    <location>
        <begin position="188"/>
        <end position="207"/>
    </location>
</feature>
<feature type="transmembrane region" description="Helical" evidence="4">
    <location>
        <begin position="300"/>
        <end position="320"/>
    </location>
</feature>
<dbReference type="SUPFAM" id="SSF103473">
    <property type="entry name" value="MFS general substrate transporter"/>
    <property type="match status" value="1"/>
</dbReference>
<evidence type="ECO:0000313" key="6">
    <source>
        <dbReference type="Proteomes" id="UP001366166"/>
    </source>
</evidence>
<organism evidence="5 6">
    <name type="scientific">Desulfoferula mesophila</name>
    <dbReference type="NCBI Taxonomy" id="3058419"/>
    <lineage>
        <taxon>Bacteria</taxon>
        <taxon>Pseudomonadati</taxon>
        <taxon>Thermodesulfobacteriota</taxon>
        <taxon>Desulfarculia</taxon>
        <taxon>Desulfarculales</taxon>
        <taxon>Desulfarculaceae</taxon>
        <taxon>Desulfoferula</taxon>
    </lineage>
</organism>
<feature type="transmembrane region" description="Helical" evidence="4">
    <location>
        <begin position="113"/>
        <end position="134"/>
    </location>
</feature>
<dbReference type="KEGG" id="dmp:FAK_24700"/>
<feature type="transmembrane region" description="Helical" evidence="4">
    <location>
        <begin position="87"/>
        <end position="107"/>
    </location>
</feature>
<dbReference type="EMBL" id="AP028679">
    <property type="protein sequence ID" value="BEQ15404.1"/>
    <property type="molecule type" value="Genomic_DNA"/>
</dbReference>
<dbReference type="PANTHER" id="PTHR23526:SF2">
    <property type="entry name" value="MAJOR FACILITATOR SUPERFAMILY (MFS) PROFILE DOMAIN-CONTAINING PROTEIN"/>
    <property type="match status" value="1"/>
</dbReference>
<feature type="transmembrane region" description="Helical" evidence="4">
    <location>
        <begin position="332"/>
        <end position="355"/>
    </location>
</feature>
<dbReference type="PANTHER" id="PTHR23526">
    <property type="entry name" value="INTEGRAL MEMBRANE TRANSPORT PROTEIN-RELATED"/>
    <property type="match status" value="1"/>
</dbReference>
<dbReference type="Gene3D" id="1.20.1250.20">
    <property type="entry name" value="MFS general substrate transporter like domains"/>
    <property type="match status" value="2"/>
</dbReference>
<dbReference type="GO" id="GO:0022857">
    <property type="term" value="F:transmembrane transporter activity"/>
    <property type="evidence" value="ECO:0007669"/>
    <property type="project" value="InterPro"/>
</dbReference>
<dbReference type="Pfam" id="PF07690">
    <property type="entry name" value="MFS_1"/>
    <property type="match status" value="1"/>
</dbReference>
<accession>A0AAU9EJM8</accession>
<evidence type="ECO:0000256" key="4">
    <source>
        <dbReference type="SAM" id="Phobius"/>
    </source>
</evidence>